<feature type="coiled-coil region" evidence="1">
    <location>
        <begin position="12"/>
        <end position="62"/>
    </location>
</feature>
<dbReference type="HAMAP" id="MF_01506">
    <property type="entry name" value="Tlp"/>
    <property type="match status" value="1"/>
</dbReference>
<dbReference type="NCBIfam" id="TIGR03090">
    <property type="entry name" value="SASP_tlp"/>
    <property type="match status" value="1"/>
</dbReference>
<evidence type="ECO:0000313" key="2">
    <source>
        <dbReference type="EMBL" id="MPM05562.1"/>
    </source>
</evidence>
<gene>
    <name evidence="2" type="primary">tlp_1</name>
    <name evidence="2" type="ORF">SDC9_51852</name>
</gene>
<sequence length="84" mass="9884">MKNNPDDRSDNVERIQRNINSTLENINLANEMMSKTDDQKTIKDLEERNKRREKSLKGLRKEIKDEAIANEIKEEVLSKEISIK</sequence>
<dbReference type="Pfam" id="PF19824">
    <property type="entry name" value="Tlp"/>
    <property type="match status" value="1"/>
</dbReference>
<comment type="caution">
    <text evidence="2">The sequence shown here is derived from an EMBL/GenBank/DDBJ whole genome shotgun (WGS) entry which is preliminary data.</text>
</comment>
<dbReference type="EMBL" id="VSSQ01001144">
    <property type="protein sequence ID" value="MPM05562.1"/>
    <property type="molecule type" value="Genomic_DNA"/>
</dbReference>
<keyword evidence="1" id="KW-0175">Coiled coil</keyword>
<accession>A0A644WP80</accession>
<dbReference type="AlphaFoldDB" id="A0A644WP80"/>
<reference evidence="2" key="1">
    <citation type="submission" date="2019-08" db="EMBL/GenBank/DDBJ databases">
        <authorList>
            <person name="Kucharzyk K."/>
            <person name="Murdoch R.W."/>
            <person name="Higgins S."/>
            <person name="Loffler F."/>
        </authorList>
    </citation>
    <scope>NUCLEOTIDE SEQUENCE</scope>
</reference>
<protein>
    <submittedName>
        <fullName evidence="2">Small, acid-soluble spore protein Tlp</fullName>
    </submittedName>
</protein>
<evidence type="ECO:0000256" key="1">
    <source>
        <dbReference type="SAM" id="Coils"/>
    </source>
</evidence>
<organism evidence="2">
    <name type="scientific">bioreactor metagenome</name>
    <dbReference type="NCBI Taxonomy" id="1076179"/>
    <lineage>
        <taxon>unclassified sequences</taxon>
        <taxon>metagenomes</taxon>
        <taxon>ecological metagenomes</taxon>
    </lineage>
</organism>
<dbReference type="InterPro" id="IPR017524">
    <property type="entry name" value="SASP_thioredoxin-like"/>
</dbReference>
<name>A0A644WP80_9ZZZZ</name>
<proteinExistence type="inferred from homology"/>